<gene>
    <name evidence="1" type="ORF">S06H3_13303</name>
</gene>
<evidence type="ECO:0000313" key="1">
    <source>
        <dbReference type="EMBL" id="GAI13654.1"/>
    </source>
</evidence>
<name>X1N4V9_9ZZZZ</name>
<organism evidence="1">
    <name type="scientific">marine sediment metagenome</name>
    <dbReference type="NCBI Taxonomy" id="412755"/>
    <lineage>
        <taxon>unclassified sequences</taxon>
        <taxon>metagenomes</taxon>
        <taxon>ecological metagenomes</taxon>
    </lineage>
</organism>
<comment type="caution">
    <text evidence="1">The sequence shown here is derived from an EMBL/GenBank/DDBJ whole genome shotgun (WGS) entry which is preliminary data.</text>
</comment>
<dbReference type="EMBL" id="BARV01006492">
    <property type="protein sequence ID" value="GAI13654.1"/>
    <property type="molecule type" value="Genomic_DNA"/>
</dbReference>
<reference evidence="1" key="1">
    <citation type="journal article" date="2014" name="Front. Microbiol.">
        <title>High frequency of phylogenetically diverse reductive dehalogenase-homologous genes in deep subseafloor sedimentary metagenomes.</title>
        <authorList>
            <person name="Kawai M."/>
            <person name="Futagami T."/>
            <person name="Toyoda A."/>
            <person name="Takaki Y."/>
            <person name="Nishi S."/>
            <person name="Hori S."/>
            <person name="Arai W."/>
            <person name="Tsubouchi T."/>
            <person name="Morono Y."/>
            <person name="Uchiyama I."/>
            <person name="Ito T."/>
            <person name="Fujiyama A."/>
            <person name="Inagaki F."/>
            <person name="Takami H."/>
        </authorList>
    </citation>
    <scope>NUCLEOTIDE SEQUENCE</scope>
    <source>
        <strain evidence="1">Expedition CK06-06</strain>
    </source>
</reference>
<protein>
    <submittedName>
        <fullName evidence="1">Uncharacterized protein</fullName>
    </submittedName>
</protein>
<accession>X1N4V9</accession>
<sequence>MTEAMKVKVTIQSQQLSKEDLRTLIQSIRDCEQKSFPDKEIAIWVDAPELTSAEASEILASIKPPYTGVGATLRMSLGWR</sequence>
<proteinExistence type="predicted"/>
<dbReference type="AlphaFoldDB" id="X1N4V9"/>